<feature type="transmembrane region" description="Helical" evidence="1">
    <location>
        <begin position="282"/>
        <end position="305"/>
    </location>
</feature>
<name>A0A6J7P7J9_9ZZZZ</name>
<feature type="transmembrane region" description="Helical" evidence="1">
    <location>
        <begin position="116"/>
        <end position="134"/>
    </location>
</feature>
<sequence length="320" mass="33821">MLTLRLACPTDLAAAALALFEADPTVSSLTIWRGASTKPAGDVIWADIPRESANDLVTKLTDLGVQKSGTIQLVPVATWISQSGLDAERSAPGSSSDAVVWAEVVERAYDDTQLTWTYLSFMILATLLAAIAIVTDSIVLVIGAMVLGPEFTAIATLGLSIIKRRPNLLRQALRTLLIGFAVSIGVVAALALAAKGFGFITEVDVLKPRPGTEFIYSPNWWSFLVAVVAGAAGVLSLTSSRTNGLVGVFISVTTIPASGNIAIALVFGLWHEVIGSAAQLGINIGGMAIAGWLTLLFQQAVWARFNSRLAKRERPPQSTH</sequence>
<dbReference type="EMBL" id="CAEZZA010000143">
    <property type="protein sequence ID" value="CAB4753909.1"/>
    <property type="molecule type" value="Genomic_DNA"/>
</dbReference>
<evidence type="ECO:0000313" key="2">
    <source>
        <dbReference type="EMBL" id="CAB4683769.1"/>
    </source>
</evidence>
<organism evidence="4">
    <name type="scientific">freshwater metagenome</name>
    <dbReference type="NCBI Taxonomy" id="449393"/>
    <lineage>
        <taxon>unclassified sequences</taxon>
        <taxon>metagenomes</taxon>
        <taxon>ecological metagenomes</taxon>
    </lineage>
</organism>
<dbReference type="Pfam" id="PF04087">
    <property type="entry name" value="DUF389"/>
    <property type="match status" value="1"/>
</dbReference>
<accession>A0A6J7P7J9</accession>
<dbReference type="PANTHER" id="PTHR20992:SF9">
    <property type="entry name" value="AT15442P-RELATED"/>
    <property type="match status" value="1"/>
</dbReference>
<evidence type="ECO:0000313" key="3">
    <source>
        <dbReference type="EMBL" id="CAB4753909.1"/>
    </source>
</evidence>
<keyword evidence="1" id="KW-0472">Membrane</keyword>
<dbReference type="AlphaFoldDB" id="A0A6J7P7J9"/>
<dbReference type="InterPro" id="IPR005240">
    <property type="entry name" value="DUF389"/>
</dbReference>
<gene>
    <name evidence="2" type="ORF">UFOPK2310_01401</name>
    <name evidence="3" type="ORF">UFOPK2809_01023</name>
    <name evidence="4" type="ORF">UFOPK4043_00523</name>
</gene>
<evidence type="ECO:0000256" key="1">
    <source>
        <dbReference type="SAM" id="Phobius"/>
    </source>
</evidence>
<evidence type="ECO:0000313" key="4">
    <source>
        <dbReference type="EMBL" id="CAB5001386.1"/>
    </source>
</evidence>
<dbReference type="EMBL" id="CAEZWW010000207">
    <property type="protein sequence ID" value="CAB4683769.1"/>
    <property type="molecule type" value="Genomic_DNA"/>
</dbReference>
<feature type="transmembrane region" description="Helical" evidence="1">
    <location>
        <begin position="174"/>
        <end position="200"/>
    </location>
</feature>
<dbReference type="PANTHER" id="PTHR20992">
    <property type="entry name" value="AT15442P-RELATED"/>
    <property type="match status" value="1"/>
</dbReference>
<keyword evidence="1" id="KW-0812">Transmembrane</keyword>
<reference evidence="4" key="1">
    <citation type="submission" date="2020-05" db="EMBL/GenBank/DDBJ databases">
        <authorList>
            <person name="Chiriac C."/>
            <person name="Salcher M."/>
            <person name="Ghai R."/>
            <person name="Kavagutti S V."/>
        </authorList>
    </citation>
    <scope>NUCLEOTIDE SEQUENCE</scope>
</reference>
<keyword evidence="1" id="KW-1133">Transmembrane helix</keyword>
<dbReference type="EMBL" id="CAFBPA010000057">
    <property type="protein sequence ID" value="CAB5001386.1"/>
    <property type="molecule type" value="Genomic_DNA"/>
</dbReference>
<feature type="transmembrane region" description="Helical" evidence="1">
    <location>
        <begin position="245"/>
        <end position="270"/>
    </location>
</feature>
<feature type="transmembrane region" description="Helical" evidence="1">
    <location>
        <begin position="220"/>
        <end position="238"/>
    </location>
</feature>
<protein>
    <submittedName>
        <fullName evidence="4">Unannotated protein</fullName>
    </submittedName>
</protein>
<proteinExistence type="predicted"/>
<feature type="transmembrane region" description="Helical" evidence="1">
    <location>
        <begin position="140"/>
        <end position="162"/>
    </location>
</feature>